<reference evidence="1 2" key="1">
    <citation type="submission" date="2020-05" db="EMBL/GenBank/DDBJ databases">
        <title>Genome Sequencing of Type Strains.</title>
        <authorList>
            <person name="Lemaire J.F."/>
            <person name="Inderbitzin P."/>
            <person name="Gregorio O.A."/>
            <person name="Collins S.B."/>
            <person name="Wespe N."/>
            <person name="Knight-Connoni V."/>
        </authorList>
    </citation>
    <scope>NUCLEOTIDE SEQUENCE [LARGE SCALE GENOMIC DNA]</scope>
    <source>
        <strain evidence="1 2">LMG 21957</strain>
    </source>
</reference>
<evidence type="ECO:0000313" key="2">
    <source>
        <dbReference type="Proteomes" id="UP000526125"/>
    </source>
</evidence>
<evidence type="ECO:0000313" key="1">
    <source>
        <dbReference type="EMBL" id="NUU78869.1"/>
    </source>
</evidence>
<gene>
    <name evidence="1" type="ORF">HP552_27030</name>
</gene>
<sequence length="163" mass="17750">MWKMRLSSILKVTLAAALSIPAILSIPAGSIVVASPNLASRALTAPPPPLEPSFHSLAALKYIYQADGNVAPGGGLTANVTTTTSTFKEMKSLQVEYRLERWTGSEWVTYRTSSKKKTQTQSLYAQSSWTVITGYYYRVVSKHTADDGTKPETTTDISSNVLF</sequence>
<proteinExistence type="predicted"/>
<dbReference type="EMBL" id="JABMCB010000202">
    <property type="protein sequence ID" value="NUU78869.1"/>
    <property type="molecule type" value="Genomic_DNA"/>
</dbReference>
<dbReference type="Proteomes" id="UP000526125">
    <property type="component" value="Unassembled WGS sequence"/>
</dbReference>
<comment type="caution">
    <text evidence="1">The sequence shown here is derived from an EMBL/GenBank/DDBJ whole genome shotgun (WGS) entry which is preliminary data.</text>
</comment>
<keyword evidence="2" id="KW-1185">Reference proteome</keyword>
<dbReference type="AlphaFoldDB" id="A0A7Y6C1H5"/>
<name>A0A7Y6C1H5_9BACL</name>
<organism evidence="1 2">
    <name type="scientific">Paenibacillus xylanilyticus</name>
    <dbReference type="NCBI Taxonomy" id="248903"/>
    <lineage>
        <taxon>Bacteria</taxon>
        <taxon>Bacillati</taxon>
        <taxon>Bacillota</taxon>
        <taxon>Bacilli</taxon>
        <taxon>Bacillales</taxon>
        <taxon>Paenibacillaceae</taxon>
        <taxon>Paenibacillus</taxon>
    </lineage>
</organism>
<accession>A0A7Y6C1H5</accession>
<protein>
    <submittedName>
        <fullName evidence="1">Uncharacterized protein</fullName>
    </submittedName>
</protein>
<dbReference type="RefSeq" id="WP_175398475.1">
    <property type="nucleotide sequence ID" value="NZ_JABMCB010000202.1"/>
</dbReference>